<evidence type="ECO:0000313" key="3">
    <source>
        <dbReference type="Proteomes" id="UP001231915"/>
    </source>
</evidence>
<dbReference type="EMBL" id="JASJUT010000008">
    <property type="protein sequence ID" value="MDK2596834.1"/>
    <property type="molecule type" value="Genomic_DNA"/>
</dbReference>
<accession>A0ABT7EP57</accession>
<dbReference type="RefSeq" id="WP_284137960.1">
    <property type="nucleotide sequence ID" value="NZ_JASJUT010000008.1"/>
</dbReference>
<name>A0ABT7EP57_9GAMM</name>
<gene>
    <name evidence="2" type="ORF">QNM18_17425</name>
</gene>
<evidence type="ECO:0000256" key="1">
    <source>
        <dbReference type="SAM" id="Phobius"/>
    </source>
</evidence>
<dbReference type="Pfam" id="PF08695">
    <property type="entry name" value="Coa1"/>
    <property type="match status" value="1"/>
</dbReference>
<sequence length="210" mass="24041">MTIEKKEIPAELKGWNWGAFFLNVIWGIRFKTYRALWVFVPFVNLVMPFVLGLKGNEWAWQNNHWNSVEEFKKSQRRWSVASILIVGVSFVFLSLVQLNVFSSFKESEATKLALNTAEQAQSFQKNIGLPYEISFIKGTKHEVQTVDSVPEHELPPNTVHMLYDIEGRRGSGVIEFKASQKAGNSWRLTCIKLTYAPDQTVDILVPCKSD</sequence>
<dbReference type="Proteomes" id="UP001231915">
    <property type="component" value="Unassembled WGS sequence"/>
</dbReference>
<evidence type="ECO:0000313" key="2">
    <source>
        <dbReference type="EMBL" id="MDK2596834.1"/>
    </source>
</evidence>
<feature type="transmembrane region" description="Helical" evidence="1">
    <location>
        <begin position="35"/>
        <end position="53"/>
    </location>
</feature>
<comment type="caution">
    <text evidence="2">The sequence shown here is derived from an EMBL/GenBank/DDBJ whole genome shotgun (WGS) entry which is preliminary data.</text>
</comment>
<proteinExistence type="predicted"/>
<dbReference type="InterPro" id="IPR014807">
    <property type="entry name" value="Coa1"/>
</dbReference>
<organism evidence="2 3">
    <name type="scientific">Pseudoalteromonas obscura</name>
    <dbReference type="NCBI Taxonomy" id="3048491"/>
    <lineage>
        <taxon>Bacteria</taxon>
        <taxon>Pseudomonadati</taxon>
        <taxon>Pseudomonadota</taxon>
        <taxon>Gammaproteobacteria</taxon>
        <taxon>Alteromonadales</taxon>
        <taxon>Pseudoalteromonadaceae</taxon>
        <taxon>Pseudoalteromonas</taxon>
    </lineage>
</organism>
<keyword evidence="1" id="KW-1133">Transmembrane helix</keyword>
<keyword evidence="1" id="KW-0812">Transmembrane</keyword>
<keyword evidence="3" id="KW-1185">Reference proteome</keyword>
<keyword evidence="1" id="KW-0472">Membrane</keyword>
<protein>
    <submittedName>
        <fullName evidence="2">Cytochrome c oxidase assembly factor Coa1 family protein</fullName>
    </submittedName>
</protein>
<feature type="transmembrane region" description="Helical" evidence="1">
    <location>
        <begin position="80"/>
        <end position="101"/>
    </location>
</feature>
<reference evidence="2 3" key="1">
    <citation type="submission" date="2023-05" db="EMBL/GenBank/DDBJ databases">
        <title>Pseudoalteromonas ardens sp. nov., Pseudoalteromonas obscura sp. nov., and Pseudoalteromonas umbrosa sp. nov., isolated from the coral Montipora capitata.</title>
        <authorList>
            <person name="Thomas E.M."/>
            <person name="Smith E.M."/>
            <person name="Papke E."/>
            <person name="Shlafstein M.D."/>
            <person name="Oline D.K."/>
            <person name="Videau P."/>
            <person name="Saw J.H."/>
            <person name="Strangman W.K."/>
            <person name="Ushijima B."/>
        </authorList>
    </citation>
    <scope>NUCLEOTIDE SEQUENCE [LARGE SCALE GENOMIC DNA]</scope>
    <source>
        <strain evidence="2 3">P94</strain>
    </source>
</reference>